<keyword evidence="2" id="KW-1185">Reference proteome</keyword>
<organism evidence="1 2">
    <name type="scientific">Datura stramonium</name>
    <name type="common">Jimsonweed</name>
    <name type="synonym">Common thornapple</name>
    <dbReference type="NCBI Taxonomy" id="4076"/>
    <lineage>
        <taxon>Eukaryota</taxon>
        <taxon>Viridiplantae</taxon>
        <taxon>Streptophyta</taxon>
        <taxon>Embryophyta</taxon>
        <taxon>Tracheophyta</taxon>
        <taxon>Spermatophyta</taxon>
        <taxon>Magnoliopsida</taxon>
        <taxon>eudicotyledons</taxon>
        <taxon>Gunneridae</taxon>
        <taxon>Pentapetalae</taxon>
        <taxon>asterids</taxon>
        <taxon>lamiids</taxon>
        <taxon>Solanales</taxon>
        <taxon>Solanaceae</taxon>
        <taxon>Solanoideae</taxon>
        <taxon>Datureae</taxon>
        <taxon>Datura</taxon>
    </lineage>
</organism>
<gene>
    <name evidence="1" type="ORF">HAX54_006301</name>
</gene>
<dbReference type="Proteomes" id="UP000823775">
    <property type="component" value="Unassembled WGS sequence"/>
</dbReference>
<accession>A0ABS8TBH2</accession>
<evidence type="ECO:0000313" key="1">
    <source>
        <dbReference type="EMBL" id="MCD7468280.1"/>
    </source>
</evidence>
<proteinExistence type="predicted"/>
<name>A0ABS8TBH2_DATST</name>
<feature type="non-terminal residue" evidence="1">
    <location>
        <position position="1"/>
    </location>
</feature>
<comment type="caution">
    <text evidence="1">The sequence shown here is derived from an EMBL/GenBank/DDBJ whole genome shotgun (WGS) entry which is preliminary data.</text>
</comment>
<reference evidence="1 2" key="1">
    <citation type="journal article" date="2021" name="BMC Genomics">
        <title>Datura genome reveals duplications of psychoactive alkaloid biosynthetic genes and high mutation rate following tissue culture.</title>
        <authorList>
            <person name="Rajewski A."/>
            <person name="Carter-House D."/>
            <person name="Stajich J."/>
            <person name="Litt A."/>
        </authorList>
    </citation>
    <scope>NUCLEOTIDE SEQUENCE [LARGE SCALE GENOMIC DNA]</scope>
    <source>
        <strain evidence="1">AR-01</strain>
    </source>
</reference>
<sequence>VFPAEGLSPRVDRPTGLRMMSSVVSNQDMIREWYDMSEHSWIALVLPYGLILLTVQLRDGPAVPD</sequence>
<dbReference type="EMBL" id="JACEIK010001313">
    <property type="protein sequence ID" value="MCD7468280.1"/>
    <property type="molecule type" value="Genomic_DNA"/>
</dbReference>
<protein>
    <submittedName>
        <fullName evidence="1">Uncharacterized protein</fullName>
    </submittedName>
</protein>
<evidence type="ECO:0000313" key="2">
    <source>
        <dbReference type="Proteomes" id="UP000823775"/>
    </source>
</evidence>